<evidence type="ECO:0000313" key="3">
    <source>
        <dbReference type="Proteomes" id="UP000663608"/>
    </source>
</evidence>
<feature type="transmembrane region" description="Helical" evidence="1">
    <location>
        <begin position="117"/>
        <end position="135"/>
    </location>
</feature>
<feature type="transmembrane region" description="Helical" evidence="1">
    <location>
        <begin position="91"/>
        <end position="111"/>
    </location>
</feature>
<reference evidence="2 3" key="1">
    <citation type="submission" date="2021-02" db="EMBL/GenBank/DDBJ databases">
        <title>Complete genome sequence of Lactococcus lactis strain K_LL004.</title>
        <authorList>
            <person name="Kim H.B."/>
        </authorList>
    </citation>
    <scope>NUCLEOTIDE SEQUENCE [LARGE SCALE GENOMIC DNA]</scope>
    <source>
        <strain evidence="2 3">K_LL004</strain>
    </source>
</reference>
<dbReference type="EMBL" id="CP070872">
    <property type="protein sequence ID" value="QSE77099.1"/>
    <property type="molecule type" value="Genomic_DNA"/>
</dbReference>
<gene>
    <name evidence="2" type="ORF">JW886_02230</name>
</gene>
<keyword evidence="1" id="KW-0472">Membrane</keyword>
<keyword evidence="1" id="KW-1133">Transmembrane helix</keyword>
<proteinExistence type="predicted"/>
<keyword evidence="1" id="KW-0812">Transmembrane</keyword>
<protein>
    <submittedName>
        <fullName evidence="2">Uncharacterized protein</fullName>
    </submittedName>
</protein>
<keyword evidence="3" id="KW-1185">Reference proteome</keyword>
<dbReference type="RefSeq" id="WP_205872197.1">
    <property type="nucleotide sequence ID" value="NZ_CP070872.1"/>
</dbReference>
<feature type="transmembrane region" description="Helical" evidence="1">
    <location>
        <begin position="147"/>
        <end position="167"/>
    </location>
</feature>
<accession>A0AA45QRL3</accession>
<sequence length="168" mass="18926">MFAGSYKTKAHRLYLSRLGMVGSVISFLMLTLMIQWPLLQSEREFSNFSLVMLWVAPVLISFGFAGIYYGIARWRATKNNLSYSFGVTHHWTLASLLPVAALVSLAEYFMLQPVPTAFIHSAGLITALGVYLMLLVSHRTIERHNQILLFSYGFYALAATLQVVLMLL</sequence>
<dbReference type="AlphaFoldDB" id="A0AA45QRL3"/>
<feature type="transmembrane region" description="Helical" evidence="1">
    <location>
        <begin position="20"/>
        <end position="39"/>
    </location>
</feature>
<evidence type="ECO:0000313" key="2">
    <source>
        <dbReference type="EMBL" id="QSE77099.1"/>
    </source>
</evidence>
<organism evidence="2 3">
    <name type="scientific">Lactococcus taiwanensis</name>
    <dbReference type="NCBI Taxonomy" id="1151742"/>
    <lineage>
        <taxon>Bacteria</taxon>
        <taxon>Bacillati</taxon>
        <taxon>Bacillota</taxon>
        <taxon>Bacilli</taxon>
        <taxon>Lactobacillales</taxon>
        <taxon>Streptococcaceae</taxon>
        <taxon>Lactococcus</taxon>
    </lineage>
</organism>
<evidence type="ECO:0000256" key="1">
    <source>
        <dbReference type="SAM" id="Phobius"/>
    </source>
</evidence>
<name>A0AA45QRL3_9LACT</name>
<feature type="transmembrane region" description="Helical" evidence="1">
    <location>
        <begin position="51"/>
        <end position="71"/>
    </location>
</feature>
<dbReference type="KEGG" id="lti:JW886_02230"/>
<dbReference type="Proteomes" id="UP000663608">
    <property type="component" value="Chromosome"/>
</dbReference>